<comment type="caution">
    <text evidence="2">The sequence shown here is derived from an EMBL/GenBank/DDBJ whole genome shotgun (WGS) entry which is preliminary data.</text>
</comment>
<feature type="chain" id="PRO_5040384121" evidence="1">
    <location>
        <begin position="17"/>
        <end position="67"/>
    </location>
</feature>
<protein>
    <submittedName>
        <fullName evidence="2">Uncharacterized protein</fullName>
    </submittedName>
</protein>
<evidence type="ECO:0000313" key="3">
    <source>
        <dbReference type="Proteomes" id="UP000717996"/>
    </source>
</evidence>
<evidence type="ECO:0000256" key="1">
    <source>
        <dbReference type="SAM" id="SignalP"/>
    </source>
</evidence>
<organism evidence="2 3">
    <name type="scientific">Rhizopus oryzae</name>
    <name type="common">Mucormycosis agent</name>
    <name type="synonym">Rhizopus arrhizus var. delemar</name>
    <dbReference type="NCBI Taxonomy" id="64495"/>
    <lineage>
        <taxon>Eukaryota</taxon>
        <taxon>Fungi</taxon>
        <taxon>Fungi incertae sedis</taxon>
        <taxon>Mucoromycota</taxon>
        <taxon>Mucoromycotina</taxon>
        <taxon>Mucoromycetes</taxon>
        <taxon>Mucorales</taxon>
        <taxon>Mucorineae</taxon>
        <taxon>Rhizopodaceae</taxon>
        <taxon>Rhizopus</taxon>
    </lineage>
</organism>
<proteinExistence type="predicted"/>
<name>A0A9P7BXU3_RHIOR</name>
<gene>
    <name evidence="2" type="ORF">G6F51_014682</name>
</gene>
<reference evidence="2" key="1">
    <citation type="journal article" date="2020" name="Microb. Genom.">
        <title>Genetic diversity of clinical and environmental Mucorales isolates obtained from an investigation of mucormycosis cases among solid organ transplant recipients.</title>
        <authorList>
            <person name="Nguyen M.H."/>
            <person name="Kaul D."/>
            <person name="Muto C."/>
            <person name="Cheng S.J."/>
            <person name="Richter R.A."/>
            <person name="Bruno V.M."/>
            <person name="Liu G."/>
            <person name="Beyhan S."/>
            <person name="Sundermann A.J."/>
            <person name="Mounaud S."/>
            <person name="Pasculle A.W."/>
            <person name="Nierman W.C."/>
            <person name="Driscoll E."/>
            <person name="Cumbie R."/>
            <person name="Clancy C.J."/>
            <person name="Dupont C.L."/>
        </authorList>
    </citation>
    <scope>NUCLEOTIDE SEQUENCE</scope>
    <source>
        <strain evidence="2">GL16</strain>
    </source>
</reference>
<sequence>MASTIAFLASTAVAMTTLPSLSHWANWKRGCVRCHAAAAMHRRSSGWAGCASTASATRRRSMASVSS</sequence>
<feature type="signal peptide" evidence="1">
    <location>
        <begin position="1"/>
        <end position="16"/>
    </location>
</feature>
<keyword evidence="1" id="KW-0732">Signal</keyword>
<accession>A0A9P7BXU3</accession>
<dbReference type="Proteomes" id="UP000717996">
    <property type="component" value="Unassembled WGS sequence"/>
</dbReference>
<dbReference type="EMBL" id="JAANIT010014336">
    <property type="protein sequence ID" value="KAG1521411.1"/>
    <property type="molecule type" value="Genomic_DNA"/>
</dbReference>
<dbReference type="AlphaFoldDB" id="A0A9P7BXU3"/>
<evidence type="ECO:0000313" key="2">
    <source>
        <dbReference type="EMBL" id="KAG1521411.1"/>
    </source>
</evidence>